<dbReference type="PROSITE" id="PS51677">
    <property type="entry name" value="NODB"/>
    <property type="match status" value="1"/>
</dbReference>
<dbReference type="InterPro" id="IPR011330">
    <property type="entry name" value="Glyco_hydro/deAcase_b/a-brl"/>
</dbReference>
<dbReference type="Gene3D" id="3.20.20.370">
    <property type="entry name" value="Glycoside hydrolase/deacetylase"/>
    <property type="match status" value="1"/>
</dbReference>
<dbReference type="Pfam" id="PF01522">
    <property type="entry name" value="Polysacc_deac_1"/>
    <property type="match status" value="1"/>
</dbReference>
<evidence type="ECO:0000313" key="3">
    <source>
        <dbReference type="EMBL" id="UWZ33953.1"/>
    </source>
</evidence>
<sequence>MIKQSPLRRGPRDRRTRCSSPAAVAGRRSRRYGVTVLALTGGRGPTAPGRTVRAAGVTRRSWCGGSPAGRRRSADRRRWIGATGPRRVWQHARVRNPGIFVLAAGLLLTACTSSSGASQPAARPSSDAVVVTAGPVTAEPSSAVLPGATRPGSVPPVVGNGPRIGNRVALTFDADMTDTMLRRMAADPTLSFANRKVIDILERTGTPATFFLTGEWVEAYPDVTRRLAGNPAFELANHTYRHQAFKSPCYSLPPIAPAQMTEDVAHTFDVIAPYGGRQTRYFRFPGLCYDDAALRALAPLGVTVVQGDVVSGDPNATAAQPIVHAVLTGVRPGSIVVMHITEANARFTDEALQPILDGLRARGLRPVPLSDLFR</sequence>
<reference evidence="3" key="1">
    <citation type="submission" date="2021-04" db="EMBL/GenBank/DDBJ databases">
        <title>Biosynthetic gene clusters of Dactylosporangioum roseum.</title>
        <authorList>
            <person name="Hartkoorn R.C."/>
            <person name="Beaudoing E."/>
            <person name="Hot D."/>
            <person name="Moureu S."/>
        </authorList>
    </citation>
    <scope>NUCLEOTIDE SEQUENCE</scope>
    <source>
        <strain evidence="3">NRRL B-16295</strain>
    </source>
</reference>
<accession>A0ABY5YW33</accession>
<dbReference type="EMBL" id="CP073721">
    <property type="protein sequence ID" value="UWZ33953.1"/>
    <property type="molecule type" value="Genomic_DNA"/>
</dbReference>
<name>A0ABY5YW33_9ACTN</name>
<gene>
    <name evidence="3" type="ORF">Drose_22080</name>
</gene>
<evidence type="ECO:0000313" key="4">
    <source>
        <dbReference type="Proteomes" id="UP001058271"/>
    </source>
</evidence>
<dbReference type="PANTHER" id="PTHR10587:SF134">
    <property type="entry name" value="SECRETED PROTEIN"/>
    <property type="match status" value="1"/>
</dbReference>
<dbReference type="Proteomes" id="UP001058271">
    <property type="component" value="Chromosome"/>
</dbReference>
<evidence type="ECO:0000256" key="1">
    <source>
        <dbReference type="SAM" id="MobiDB-lite"/>
    </source>
</evidence>
<dbReference type="InterPro" id="IPR002509">
    <property type="entry name" value="NODB_dom"/>
</dbReference>
<feature type="region of interest" description="Disordered" evidence="1">
    <location>
        <begin position="1"/>
        <end position="25"/>
    </location>
</feature>
<dbReference type="InterPro" id="IPR050248">
    <property type="entry name" value="Polysacc_deacetylase_ArnD"/>
</dbReference>
<organism evidence="3 4">
    <name type="scientific">Dactylosporangium roseum</name>
    <dbReference type="NCBI Taxonomy" id="47989"/>
    <lineage>
        <taxon>Bacteria</taxon>
        <taxon>Bacillati</taxon>
        <taxon>Actinomycetota</taxon>
        <taxon>Actinomycetes</taxon>
        <taxon>Micromonosporales</taxon>
        <taxon>Micromonosporaceae</taxon>
        <taxon>Dactylosporangium</taxon>
    </lineage>
</organism>
<dbReference type="SUPFAM" id="SSF88713">
    <property type="entry name" value="Glycoside hydrolase/deacetylase"/>
    <property type="match status" value="1"/>
</dbReference>
<evidence type="ECO:0000259" key="2">
    <source>
        <dbReference type="PROSITE" id="PS51677"/>
    </source>
</evidence>
<keyword evidence="4" id="KW-1185">Reference proteome</keyword>
<dbReference type="PANTHER" id="PTHR10587">
    <property type="entry name" value="GLYCOSYL TRANSFERASE-RELATED"/>
    <property type="match status" value="1"/>
</dbReference>
<feature type="domain" description="NodB homology" evidence="2">
    <location>
        <begin position="166"/>
        <end position="367"/>
    </location>
</feature>
<proteinExistence type="predicted"/>
<protein>
    <submittedName>
        <fullName evidence="3">Polysaccharide deacetylase family protein</fullName>
    </submittedName>
</protein>